<evidence type="ECO:0000313" key="1">
    <source>
        <dbReference type="EMBL" id="STQ82313.1"/>
    </source>
</evidence>
<dbReference type="EMBL" id="UGHP01000001">
    <property type="protein sequence ID" value="STQ82313.1"/>
    <property type="molecule type" value="Genomic_DNA"/>
</dbReference>
<protein>
    <submittedName>
        <fullName evidence="1">Uncharacterized protein</fullName>
    </submittedName>
</protein>
<accession>A0A377PSN1</accession>
<evidence type="ECO:0000313" key="2">
    <source>
        <dbReference type="Proteomes" id="UP000254821"/>
    </source>
</evidence>
<dbReference type="AlphaFoldDB" id="A0A377PSN1"/>
<reference evidence="1 2" key="1">
    <citation type="submission" date="2018-06" db="EMBL/GenBank/DDBJ databases">
        <authorList>
            <consortium name="Pathogen Informatics"/>
            <person name="Doyle S."/>
        </authorList>
    </citation>
    <scope>NUCLEOTIDE SEQUENCE [LARGE SCALE GENOMIC DNA]</scope>
    <source>
        <strain evidence="1 2">NCTC8105</strain>
    </source>
</reference>
<gene>
    <name evidence="1" type="ORF">NCTC8105_04524</name>
</gene>
<dbReference type="RefSeq" id="WP_043488943.1">
    <property type="nucleotide sequence ID" value="NZ_CP139992.1"/>
</dbReference>
<name>A0A377PSN1_HAFAL</name>
<proteinExistence type="predicted"/>
<organism evidence="1 2">
    <name type="scientific">Hafnia alvei</name>
    <dbReference type="NCBI Taxonomy" id="569"/>
    <lineage>
        <taxon>Bacteria</taxon>
        <taxon>Pseudomonadati</taxon>
        <taxon>Pseudomonadota</taxon>
        <taxon>Gammaproteobacteria</taxon>
        <taxon>Enterobacterales</taxon>
        <taxon>Hafniaceae</taxon>
        <taxon>Hafnia</taxon>
    </lineage>
</organism>
<sequence length="230" mass="25866">MNLPERAYYPLSKAAKKLCCDEDDLIHFGSTGELEICLFIEDSFENYSIKSEPVDVGGETIRVYGVYCSFAAVYLDDKPSKLHFNGMMAISPTILRNIEFYGESDFDSIYGCTPCENNDSVYFFDINTDGVSVTKDRLYITADEIYKILSGSVRNNKEKFLISGDSPKTTAKASELIPPILKMIPELSDIDFDNEKVTKIVNIIESVAASKGIGLPKTHWQTWKKYIGRD</sequence>
<dbReference type="Proteomes" id="UP000254821">
    <property type="component" value="Unassembled WGS sequence"/>
</dbReference>